<dbReference type="PANTHER" id="PTHR11465:SF62">
    <property type="entry name" value="CATALASE T"/>
    <property type="match status" value="1"/>
</dbReference>
<dbReference type="STRING" id="1664694.A0A0N1H3H8"/>
<organism evidence="2 3">
    <name type="scientific">Cyphellophora attinorum</name>
    <dbReference type="NCBI Taxonomy" id="1664694"/>
    <lineage>
        <taxon>Eukaryota</taxon>
        <taxon>Fungi</taxon>
        <taxon>Dikarya</taxon>
        <taxon>Ascomycota</taxon>
        <taxon>Pezizomycotina</taxon>
        <taxon>Eurotiomycetes</taxon>
        <taxon>Chaetothyriomycetidae</taxon>
        <taxon>Chaetothyriales</taxon>
        <taxon>Cyphellophoraceae</taxon>
        <taxon>Cyphellophora</taxon>
    </lineage>
</organism>
<dbReference type="SUPFAM" id="SSF56634">
    <property type="entry name" value="Heme-dependent catalase-like"/>
    <property type="match status" value="1"/>
</dbReference>
<dbReference type="GO" id="GO:0042744">
    <property type="term" value="P:hydrogen peroxide catabolic process"/>
    <property type="evidence" value="ECO:0007669"/>
    <property type="project" value="TreeGrafter"/>
</dbReference>
<dbReference type="Proteomes" id="UP000038010">
    <property type="component" value="Unassembled WGS sequence"/>
</dbReference>
<sequence length="313" mass="34061">MPLPENEATNKTGKEVIETLKGAFHTPAGFRPAHARGILLKGTWTPTTEAASLSKAYHFNNSVPVTARFSNSTGIPQIPDNDSNASPRGLAVRFNLPNTSDGKRAHTDIVAHSSKFFPVRTGELFLALLQALGSGKAGEFLGEHPSAAAFVGDPKPNPVSFGTLPYFGVSAFTFTSADGKDTNVRYRWVPDAGEQTLSDEDAKARDPAYLHNEIQTRVVDGGVSFKLLVQVAETGDPTNDATVHWPEERKTVELGTLKLDGVVEDNDDAQRKIIFDPIPRIDGVKETDDPLFDMRASIYLQSGKDRRANPYDK</sequence>
<evidence type="ECO:0000259" key="1">
    <source>
        <dbReference type="SMART" id="SM01060"/>
    </source>
</evidence>
<dbReference type="PIRSF" id="PIRSF000296">
    <property type="entry name" value="SrpA"/>
    <property type="match status" value="1"/>
</dbReference>
<evidence type="ECO:0000313" key="2">
    <source>
        <dbReference type="EMBL" id="KPI34990.1"/>
    </source>
</evidence>
<dbReference type="PANTHER" id="PTHR11465">
    <property type="entry name" value="CATALASE"/>
    <property type="match status" value="1"/>
</dbReference>
<proteinExistence type="predicted"/>
<accession>A0A0N1H3H8</accession>
<dbReference type="GO" id="GO:0020037">
    <property type="term" value="F:heme binding"/>
    <property type="evidence" value="ECO:0007669"/>
    <property type="project" value="InterPro"/>
</dbReference>
<dbReference type="GeneID" id="28732715"/>
<name>A0A0N1H3H8_9EURO</name>
<reference evidence="2 3" key="1">
    <citation type="submission" date="2015-06" db="EMBL/GenBank/DDBJ databases">
        <title>Draft genome of the ant-associated black yeast Phialophora attae CBS 131958.</title>
        <authorList>
            <person name="Moreno L.F."/>
            <person name="Stielow B.J."/>
            <person name="de Hoog S."/>
            <person name="Vicente V.A."/>
            <person name="Weiss V.A."/>
            <person name="de Vries M."/>
            <person name="Cruz L.M."/>
            <person name="Souza E.M."/>
        </authorList>
    </citation>
    <scope>NUCLEOTIDE SEQUENCE [LARGE SCALE GENOMIC DNA]</scope>
    <source>
        <strain evidence="2 3">CBS 131958</strain>
    </source>
</reference>
<dbReference type="GO" id="GO:0005777">
    <property type="term" value="C:peroxisome"/>
    <property type="evidence" value="ECO:0007669"/>
    <property type="project" value="TreeGrafter"/>
</dbReference>
<dbReference type="GO" id="GO:0004096">
    <property type="term" value="F:catalase activity"/>
    <property type="evidence" value="ECO:0007669"/>
    <property type="project" value="InterPro"/>
</dbReference>
<dbReference type="OrthoDB" id="6880011at2759"/>
<protein>
    <submittedName>
        <fullName evidence="2">Catalase-related peroxidase</fullName>
    </submittedName>
</protein>
<dbReference type="InterPro" id="IPR011614">
    <property type="entry name" value="Catalase_core"/>
</dbReference>
<dbReference type="AlphaFoldDB" id="A0A0N1H3H8"/>
<keyword evidence="2" id="KW-0560">Oxidoreductase</keyword>
<dbReference type="InterPro" id="IPR018028">
    <property type="entry name" value="Catalase"/>
</dbReference>
<keyword evidence="3" id="KW-1185">Reference proteome</keyword>
<dbReference type="InterPro" id="IPR024168">
    <property type="entry name" value="Catalase_SrpA-type_pred"/>
</dbReference>
<dbReference type="Gene3D" id="2.40.180.10">
    <property type="entry name" value="Catalase core domain"/>
    <property type="match status" value="1"/>
</dbReference>
<dbReference type="Gene3D" id="1.20.1280.120">
    <property type="match status" value="1"/>
</dbReference>
<dbReference type="Pfam" id="PF00199">
    <property type="entry name" value="Catalase"/>
    <property type="match status" value="1"/>
</dbReference>
<dbReference type="PROSITE" id="PS51402">
    <property type="entry name" value="CATALASE_3"/>
    <property type="match status" value="1"/>
</dbReference>
<feature type="domain" description="Catalase core" evidence="1">
    <location>
        <begin position="1"/>
        <end position="313"/>
    </location>
</feature>
<evidence type="ECO:0000313" key="3">
    <source>
        <dbReference type="Proteomes" id="UP000038010"/>
    </source>
</evidence>
<gene>
    <name evidence="2" type="ORF">AB675_11944</name>
</gene>
<dbReference type="EMBL" id="LFJN01000046">
    <property type="protein sequence ID" value="KPI34990.1"/>
    <property type="molecule type" value="Genomic_DNA"/>
</dbReference>
<dbReference type="CDD" id="cd08153">
    <property type="entry name" value="srpA_like"/>
    <property type="match status" value="1"/>
</dbReference>
<dbReference type="GO" id="GO:0005739">
    <property type="term" value="C:mitochondrion"/>
    <property type="evidence" value="ECO:0007669"/>
    <property type="project" value="TreeGrafter"/>
</dbReference>
<comment type="caution">
    <text evidence="2">The sequence shown here is derived from an EMBL/GenBank/DDBJ whole genome shotgun (WGS) entry which is preliminary data.</text>
</comment>
<dbReference type="VEuPathDB" id="FungiDB:AB675_11944"/>
<dbReference type="SMART" id="SM01060">
    <property type="entry name" value="Catalase"/>
    <property type="match status" value="1"/>
</dbReference>
<dbReference type="GO" id="GO:0042542">
    <property type="term" value="P:response to hydrogen peroxide"/>
    <property type="evidence" value="ECO:0007669"/>
    <property type="project" value="TreeGrafter"/>
</dbReference>
<dbReference type="RefSeq" id="XP_017994953.1">
    <property type="nucleotide sequence ID" value="XM_018140834.1"/>
</dbReference>
<keyword evidence="2" id="KW-0575">Peroxidase</keyword>
<dbReference type="InterPro" id="IPR020835">
    <property type="entry name" value="Catalase_sf"/>
</dbReference>